<dbReference type="InterPro" id="IPR032700">
    <property type="entry name" value="IZUMO1"/>
</dbReference>
<sequence length="211" mass="23364">MLHLQKEAFATFAAQFQKHNYCPNTCEHRVEVYEMEDMILDCELNWHRASEGLTDYSFYRVWGNNTETLVSEGKDPTLTKPMVGPEDAGNYRCELGSVNSSPATIIHFHVTVLPKKVVEEEPSPTVVTTQGKGTSEWSTLLPSPKAENMLEDRLAGLLLWGSLLLLIVVALAILCQKTVIDFIKSSLSGLGSGAAEHRQVPEKEAADSETQ</sequence>
<evidence type="ECO:0000256" key="1">
    <source>
        <dbReference type="SAM" id="MobiDB-lite"/>
    </source>
</evidence>
<keyword evidence="2" id="KW-0812">Transmembrane</keyword>
<dbReference type="PROSITE" id="PS50835">
    <property type="entry name" value="IG_LIKE"/>
    <property type="match status" value="1"/>
</dbReference>
<feature type="domain" description="Ig-like" evidence="3">
    <location>
        <begin position="23"/>
        <end position="111"/>
    </location>
</feature>
<feature type="region of interest" description="Disordered" evidence="1">
    <location>
        <begin position="190"/>
        <end position="211"/>
    </location>
</feature>
<evidence type="ECO:0000313" key="5">
    <source>
        <dbReference type="Proteomes" id="UP001610411"/>
    </source>
</evidence>
<keyword evidence="2" id="KW-0472">Membrane</keyword>
<dbReference type="PANTHER" id="PTHR35540:SF1">
    <property type="entry name" value="IZUMO SPERM-EGG FUSION PROTEIN 1"/>
    <property type="match status" value="1"/>
</dbReference>
<feature type="compositionally biased region" description="Basic and acidic residues" evidence="1">
    <location>
        <begin position="195"/>
        <end position="211"/>
    </location>
</feature>
<dbReference type="InterPro" id="IPR032699">
    <property type="entry name" value="Izumo-Ig"/>
</dbReference>
<dbReference type="PANTHER" id="PTHR35540">
    <property type="entry name" value="IZUMO SPERM-EGG FUSION PROTEIN 1"/>
    <property type="match status" value="1"/>
</dbReference>
<dbReference type="EMBL" id="JBFSEQ010000013">
    <property type="protein sequence ID" value="KAL2762986.1"/>
    <property type="molecule type" value="Genomic_DNA"/>
</dbReference>
<dbReference type="InterPro" id="IPR013783">
    <property type="entry name" value="Ig-like_fold"/>
</dbReference>
<dbReference type="SUPFAM" id="SSF48726">
    <property type="entry name" value="Immunoglobulin"/>
    <property type="match status" value="1"/>
</dbReference>
<gene>
    <name evidence="4" type="ORF">WCI35_031423</name>
</gene>
<accession>A0ABD2D8H2</accession>
<organism evidence="4 5">
    <name type="scientific">Daubentonia madagascariensis</name>
    <name type="common">Aye-aye</name>
    <name type="synonym">Sciurus madagascariensis</name>
    <dbReference type="NCBI Taxonomy" id="31869"/>
    <lineage>
        <taxon>Eukaryota</taxon>
        <taxon>Metazoa</taxon>
        <taxon>Chordata</taxon>
        <taxon>Craniata</taxon>
        <taxon>Vertebrata</taxon>
        <taxon>Euteleostomi</taxon>
        <taxon>Mammalia</taxon>
        <taxon>Eutheria</taxon>
        <taxon>Euarchontoglires</taxon>
        <taxon>Primates</taxon>
        <taxon>Strepsirrhini</taxon>
        <taxon>Chiromyiformes</taxon>
        <taxon>Daubentoniidae</taxon>
        <taxon>Daubentonia</taxon>
    </lineage>
</organism>
<evidence type="ECO:0000313" key="4">
    <source>
        <dbReference type="EMBL" id="KAL2762986.1"/>
    </source>
</evidence>
<feature type="transmembrane region" description="Helical" evidence="2">
    <location>
        <begin position="154"/>
        <end position="174"/>
    </location>
</feature>
<proteinExistence type="predicted"/>
<dbReference type="InterPro" id="IPR007110">
    <property type="entry name" value="Ig-like_dom"/>
</dbReference>
<evidence type="ECO:0000256" key="2">
    <source>
        <dbReference type="SAM" id="Phobius"/>
    </source>
</evidence>
<dbReference type="Proteomes" id="UP001610411">
    <property type="component" value="Unassembled WGS sequence"/>
</dbReference>
<keyword evidence="5" id="KW-1185">Reference proteome</keyword>
<reference evidence="4 5" key="1">
    <citation type="journal article" date="2024" name="G3 (Bethesda)">
        <title>A hybrid genome assembly of the endangered aye-aye (Daubentonia madagascariensis).</title>
        <authorList>
            <person name="Versoza C.J."/>
            <person name="Pfeifer S.P."/>
        </authorList>
    </citation>
    <scope>NUCLEOTIDE SEQUENCE [LARGE SCALE GENOMIC DNA]</scope>
    <source>
        <strain evidence="4">6821</strain>
    </source>
</reference>
<dbReference type="Gene3D" id="2.60.40.10">
    <property type="entry name" value="Immunoglobulins"/>
    <property type="match status" value="1"/>
</dbReference>
<keyword evidence="2" id="KW-1133">Transmembrane helix</keyword>
<dbReference type="InterPro" id="IPR036179">
    <property type="entry name" value="Ig-like_dom_sf"/>
</dbReference>
<dbReference type="AlphaFoldDB" id="A0ABD2D8H2"/>
<name>A0ABD2D8H2_DAUMA</name>
<comment type="caution">
    <text evidence="4">The sequence shown here is derived from an EMBL/GenBank/DDBJ whole genome shotgun (WGS) entry which is preliminary data.</text>
</comment>
<evidence type="ECO:0000259" key="3">
    <source>
        <dbReference type="PROSITE" id="PS50835"/>
    </source>
</evidence>
<dbReference type="Pfam" id="PF16706">
    <property type="entry name" value="Izumo-Ig"/>
    <property type="match status" value="1"/>
</dbReference>
<protein>
    <submittedName>
        <fullName evidence="4">Izumo sperm-egg fusion protein 1 isoform 2</fullName>
    </submittedName>
</protein>